<keyword evidence="9" id="KW-0496">Mitochondrion</keyword>
<keyword evidence="6" id="KW-0809">Transit peptide</keyword>
<dbReference type="InterPro" id="IPR023574">
    <property type="entry name" value="Ribosomal_uL4_dom_sf"/>
</dbReference>
<dbReference type="FunFam" id="3.40.50.920:FF:000004">
    <property type="entry name" value="2-oxoisovalerate dehydrogenase subunit beta 1, mitochondrial"/>
    <property type="match status" value="1"/>
</dbReference>
<evidence type="ECO:0000256" key="4">
    <source>
        <dbReference type="ARBA" id="ARBA00011516"/>
    </source>
</evidence>
<reference evidence="15 16" key="1">
    <citation type="journal article" date="2020" name="Nat. Food">
        <title>A phased Vanilla planifolia genome enables genetic improvement of flavour and production.</title>
        <authorList>
            <person name="Hasing T."/>
            <person name="Tang H."/>
            <person name="Brym M."/>
            <person name="Khazi F."/>
            <person name="Huang T."/>
            <person name="Chambers A.H."/>
        </authorList>
    </citation>
    <scope>NUCLEOTIDE SEQUENCE [LARGE SCALE GENOMIC DNA]</scope>
    <source>
        <tissue evidence="15">Leaf</tissue>
    </source>
</reference>
<dbReference type="InterPro" id="IPR002136">
    <property type="entry name" value="Ribosomal_uL4"/>
</dbReference>
<dbReference type="GO" id="GO:0003735">
    <property type="term" value="F:structural constituent of ribosome"/>
    <property type="evidence" value="ECO:0007669"/>
    <property type="project" value="InterPro"/>
</dbReference>
<dbReference type="Gene3D" id="3.40.50.920">
    <property type="match status" value="1"/>
</dbReference>
<comment type="subcellular location">
    <subcellularLocation>
        <location evidence="2">Mitochondrion matrix</location>
    </subcellularLocation>
</comment>
<dbReference type="InterPro" id="IPR033248">
    <property type="entry name" value="Transketolase_C"/>
</dbReference>
<dbReference type="InterPro" id="IPR045240">
    <property type="entry name" value="Ribosomal_uL4_euk/arch"/>
</dbReference>
<evidence type="ECO:0000256" key="5">
    <source>
        <dbReference type="ARBA" id="ARBA00012277"/>
    </source>
</evidence>
<dbReference type="InterPro" id="IPR013000">
    <property type="entry name" value="Ribosomal_uL4_euk/arc_CS"/>
</dbReference>
<dbReference type="EMBL" id="JADCNM010000010">
    <property type="protein sequence ID" value="KAG0464873.1"/>
    <property type="molecule type" value="Genomic_DNA"/>
</dbReference>
<feature type="region of interest" description="Disordered" evidence="13">
    <location>
        <begin position="57"/>
        <end position="98"/>
    </location>
</feature>
<dbReference type="EC" id="1.2.4.4" evidence="5"/>
<evidence type="ECO:0000313" key="15">
    <source>
        <dbReference type="EMBL" id="KAG0464873.1"/>
    </source>
</evidence>
<name>A0A835UKK7_VANPL</name>
<dbReference type="FunFam" id="3.40.50.970:FF:000001">
    <property type="entry name" value="Pyruvate dehydrogenase E1 beta subunit"/>
    <property type="match status" value="1"/>
</dbReference>
<evidence type="ECO:0000256" key="7">
    <source>
        <dbReference type="ARBA" id="ARBA00022980"/>
    </source>
</evidence>
<dbReference type="GO" id="GO:0005840">
    <property type="term" value="C:ribosome"/>
    <property type="evidence" value="ECO:0007669"/>
    <property type="project" value="UniProtKB-KW"/>
</dbReference>
<protein>
    <recommendedName>
        <fullName evidence="5">3-methyl-2-oxobutanoate dehydrogenase (2-methylpropanoyl-transferring)</fullName>
        <ecNumber evidence="5">1.2.4.4</ecNumber>
    </recommendedName>
    <alternativeName>
        <fullName evidence="12">Branched-chain alpha-keto acid dehydrogenase E1 component beta chain</fullName>
    </alternativeName>
</protein>
<evidence type="ECO:0000256" key="9">
    <source>
        <dbReference type="ARBA" id="ARBA00023128"/>
    </source>
</evidence>
<dbReference type="Gene3D" id="3.40.1370.10">
    <property type="match status" value="1"/>
</dbReference>
<dbReference type="PROSITE" id="PS00939">
    <property type="entry name" value="RIBOSOMAL_L1E"/>
    <property type="match status" value="1"/>
</dbReference>
<dbReference type="AlphaFoldDB" id="A0A835UKK7"/>
<dbReference type="InterPro" id="IPR009014">
    <property type="entry name" value="Transketo_C/PFOR_II"/>
</dbReference>
<dbReference type="Pfam" id="PF00573">
    <property type="entry name" value="Ribosomal_L4"/>
    <property type="match status" value="1"/>
</dbReference>
<dbReference type="GO" id="GO:0006412">
    <property type="term" value="P:translation"/>
    <property type="evidence" value="ECO:0007669"/>
    <property type="project" value="InterPro"/>
</dbReference>
<dbReference type="GO" id="GO:0005759">
    <property type="term" value="C:mitochondrial matrix"/>
    <property type="evidence" value="ECO:0007669"/>
    <property type="project" value="UniProtKB-SubCell"/>
</dbReference>
<comment type="subunit">
    <text evidence="4">Heterotetramer of alpha and beta chains.</text>
</comment>
<dbReference type="Pfam" id="PF02780">
    <property type="entry name" value="Transketolase_C"/>
    <property type="match status" value="1"/>
</dbReference>
<dbReference type="InterPro" id="IPR025755">
    <property type="entry name" value="Ribos_uL4_C_dom"/>
</dbReference>
<keyword evidence="10" id="KW-0687">Ribonucleoprotein</keyword>
<dbReference type="PANTHER" id="PTHR19431">
    <property type="entry name" value="60S RIBOSOMAL PROTEIN L4"/>
    <property type="match status" value="1"/>
</dbReference>
<evidence type="ECO:0000256" key="3">
    <source>
        <dbReference type="ARBA" id="ARBA00010528"/>
    </source>
</evidence>
<evidence type="ECO:0000259" key="14">
    <source>
        <dbReference type="SMART" id="SM00861"/>
    </source>
</evidence>
<dbReference type="Pfam" id="PF14374">
    <property type="entry name" value="Ribos_L4_asso_C"/>
    <property type="match status" value="1"/>
</dbReference>
<evidence type="ECO:0000256" key="8">
    <source>
        <dbReference type="ARBA" id="ARBA00023002"/>
    </source>
</evidence>
<dbReference type="SUPFAM" id="SSF52922">
    <property type="entry name" value="TK C-terminal domain-like"/>
    <property type="match status" value="1"/>
</dbReference>
<keyword evidence="7" id="KW-0689">Ribosomal protein</keyword>
<evidence type="ECO:0000256" key="12">
    <source>
        <dbReference type="ARBA" id="ARBA00082400"/>
    </source>
</evidence>
<dbReference type="InterPro" id="IPR029061">
    <property type="entry name" value="THDP-binding"/>
</dbReference>
<evidence type="ECO:0000256" key="6">
    <source>
        <dbReference type="ARBA" id="ARBA00022946"/>
    </source>
</evidence>
<dbReference type="FunFam" id="3.40.1370.10:FF:000002">
    <property type="entry name" value="60S ribosomal protein L4"/>
    <property type="match status" value="1"/>
</dbReference>
<dbReference type="Pfam" id="PF02779">
    <property type="entry name" value="Transket_pyr"/>
    <property type="match status" value="1"/>
</dbReference>
<dbReference type="OrthoDB" id="878at2759"/>
<evidence type="ECO:0000256" key="13">
    <source>
        <dbReference type="SAM" id="MobiDB-lite"/>
    </source>
</evidence>
<dbReference type="GO" id="GO:0003863">
    <property type="term" value="F:branched-chain 2-oxo acid dehydrogenase activity"/>
    <property type="evidence" value="ECO:0007669"/>
    <property type="project" value="UniProtKB-EC"/>
</dbReference>
<dbReference type="InterPro" id="IPR005475">
    <property type="entry name" value="Transketolase-like_Pyr-bd"/>
</dbReference>
<sequence length="704" mass="77751">MASSKPTARPLVSVQHIEGDMVTDVSSTVPLPDVLRAAIRPDICRFVHDNLSRNKRQPYAVSKRAGHQTSAESWGTGRAVSRIPRVPGGGTHRAGQGAFGNMCRGGRMFAPTKIWRRWHRRVNIKLRRHAVVSALAASAVPSLVLARGHRIESVPEIPLVLSDSVESVEKTSMAIKVLKQVGAYPDAQKAKDSLGIRPGKGKMRNRRYIGRKGPLIVFGTEGSKIVKAFRNLPGVEVAHVERLNVLKLAPGGHMGRFIIWTKSAFEKLDKVFGTFVTPSELKKGYVLPRPKMTNADLSRIINSDEVQSVVAPIKKNIKKKVLKKNPLKNLSVMLKLNPYAQTAKRMALLAEKRRLKEKQEKLDKKRSPLTKEEAAKIKAAGRAWYKTMISDSDYTEFESFSKCAYVFGEDVGFGGVFRCTTGLIDRFGRNRVFNTPLCEQGIAGFAIGLAAMGNRAIAEIQFADYIFPAFDQIVNEAAKFRYRSGNQFNCGGLTIRTPYGAVGHGGHYHSQSPEAFFCHVPGLKVVIPRSPRQAKGLLLSSIRDPNPVVFFEPKWLYRLAVEEVPEHDYMLPLSEAEVVHEGSDITLVGWGAQLTVLEQACSDAAKDGISCELIDLRTLIPWDKDTVEASVRKTGRLLVSHEAPLTGGFGAEISASIAESCFLRLEAPVARICGLDTPFPLVYEPFYMPTKNKILDAIKATVKY</sequence>
<comment type="caution">
    <text evidence="15">The sequence shown here is derived from an EMBL/GenBank/DDBJ whole genome shotgun (WGS) entry which is preliminary data.</text>
</comment>
<dbReference type="SMART" id="SM00861">
    <property type="entry name" value="Transket_pyr"/>
    <property type="match status" value="1"/>
</dbReference>
<comment type="cofactor">
    <cofactor evidence="1">
        <name>thiamine diphosphate</name>
        <dbReference type="ChEBI" id="CHEBI:58937"/>
    </cofactor>
</comment>
<gene>
    <name evidence="15" type="ORF">HPP92_019037</name>
</gene>
<accession>A0A835UKK7</accession>
<keyword evidence="8" id="KW-0560">Oxidoreductase</keyword>
<dbReference type="SUPFAM" id="SSF52518">
    <property type="entry name" value="Thiamin diphosphate-binding fold (THDP-binding)"/>
    <property type="match status" value="1"/>
</dbReference>
<proteinExistence type="inferred from homology"/>
<feature type="domain" description="Transketolase-like pyrimidine-binding" evidence="14">
    <location>
        <begin position="374"/>
        <end position="559"/>
    </location>
</feature>
<dbReference type="GO" id="GO:1990904">
    <property type="term" value="C:ribonucleoprotein complex"/>
    <property type="evidence" value="ECO:0007669"/>
    <property type="project" value="UniProtKB-KW"/>
</dbReference>
<dbReference type="CDD" id="cd07036">
    <property type="entry name" value="TPP_PYR_E1-PDHc-beta_like"/>
    <property type="match status" value="1"/>
</dbReference>
<dbReference type="Gene3D" id="3.40.50.970">
    <property type="match status" value="1"/>
</dbReference>
<dbReference type="GO" id="GO:0009083">
    <property type="term" value="P:branched-chain amino acid catabolic process"/>
    <property type="evidence" value="ECO:0007669"/>
    <property type="project" value="UniProtKB-ARBA"/>
</dbReference>
<evidence type="ECO:0000256" key="10">
    <source>
        <dbReference type="ARBA" id="ARBA00023274"/>
    </source>
</evidence>
<dbReference type="SUPFAM" id="SSF52166">
    <property type="entry name" value="Ribosomal protein L4"/>
    <property type="match status" value="1"/>
</dbReference>
<dbReference type="Proteomes" id="UP000639772">
    <property type="component" value="Chromosome 10"/>
</dbReference>
<evidence type="ECO:0000256" key="11">
    <source>
        <dbReference type="ARBA" id="ARBA00051764"/>
    </source>
</evidence>
<evidence type="ECO:0000313" key="16">
    <source>
        <dbReference type="Proteomes" id="UP000639772"/>
    </source>
</evidence>
<evidence type="ECO:0000256" key="1">
    <source>
        <dbReference type="ARBA" id="ARBA00001964"/>
    </source>
</evidence>
<organism evidence="15 16">
    <name type="scientific">Vanilla planifolia</name>
    <name type="common">Vanilla</name>
    <dbReference type="NCBI Taxonomy" id="51239"/>
    <lineage>
        <taxon>Eukaryota</taxon>
        <taxon>Viridiplantae</taxon>
        <taxon>Streptophyta</taxon>
        <taxon>Embryophyta</taxon>
        <taxon>Tracheophyta</taxon>
        <taxon>Spermatophyta</taxon>
        <taxon>Magnoliopsida</taxon>
        <taxon>Liliopsida</taxon>
        <taxon>Asparagales</taxon>
        <taxon>Orchidaceae</taxon>
        <taxon>Vanilloideae</taxon>
        <taxon>Vanilleae</taxon>
        <taxon>Vanilla</taxon>
    </lineage>
</organism>
<comment type="similarity">
    <text evidence="3">Belongs to the universal ribosomal protein uL4 family.</text>
</comment>
<evidence type="ECO:0000256" key="2">
    <source>
        <dbReference type="ARBA" id="ARBA00004305"/>
    </source>
</evidence>
<comment type="catalytic activity">
    <reaction evidence="11">
        <text>N(6)-[(R)-lipoyl]-L-lysyl-[protein] + 3-methyl-2-oxobutanoate + H(+) = N(6)-[(R)-S(8)-2-methylpropanoyldihydrolipoyl]-L-lysyl-[protein] + CO2</text>
        <dbReference type="Rhea" id="RHEA:13457"/>
        <dbReference type="Rhea" id="RHEA-COMP:10474"/>
        <dbReference type="Rhea" id="RHEA-COMP:10497"/>
        <dbReference type="ChEBI" id="CHEBI:11851"/>
        <dbReference type="ChEBI" id="CHEBI:15378"/>
        <dbReference type="ChEBI" id="CHEBI:16526"/>
        <dbReference type="ChEBI" id="CHEBI:83099"/>
        <dbReference type="ChEBI" id="CHEBI:83142"/>
        <dbReference type="EC" id="1.2.4.4"/>
    </reaction>
    <physiologicalReaction direction="left-to-right" evidence="11">
        <dbReference type="Rhea" id="RHEA:13458"/>
    </physiologicalReaction>
</comment>